<evidence type="ECO:0000313" key="3">
    <source>
        <dbReference type="EMBL" id="MDH2134793.1"/>
    </source>
</evidence>
<gene>
    <name evidence="3" type="ORF">N5J77_27040</name>
</gene>
<name>A0AA42X1Q2_SPHYA</name>
<reference evidence="3" key="1">
    <citation type="submission" date="2022-09" db="EMBL/GenBank/DDBJ databases">
        <title>Intensive care unit water sources are persistently colonized with multi-drug resistant bacteria and are the site of extensive horizontal gene transfer of antibiotic resistance genes.</title>
        <authorList>
            <person name="Diorio-Toth L."/>
        </authorList>
    </citation>
    <scope>NUCLEOTIDE SEQUENCE</scope>
    <source>
        <strain evidence="3">GD03659</strain>
    </source>
</reference>
<evidence type="ECO:0000313" key="4">
    <source>
        <dbReference type="Proteomes" id="UP001162318"/>
    </source>
</evidence>
<comment type="caution">
    <text evidence="3">The sequence shown here is derived from an EMBL/GenBank/DDBJ whole genome shotgun (WGS) entry which is preliminary data.</text>
</comment>
<organism evidence="3 4">
    <name type="scientific">Sphingobium yanoikuyae</name>
    <name type="common">Sphingomonas yanoikuyae</name>
    <dbReference type="NCBI Taxonomy" id="13690"/>
    <lineage>
        <taxon>Bacteria</taxon>
        <taxon>Pseudomonadati</taxon>
        <taxon>Pseudomonadota</taxon>
        <taxon>Alphaproteobacteria</taxon>
        <taxon>Sphingomonadales</taxon>
        <taxon>Sphingomonadaceae</taxon>
        <taxon>Sphingobium</taxon>
    </lineage>
</organism>
<proteinExistence type="predicted"/>
<feature type="coiled-coil region" evidence="1">
    <location>
        <begin position="3"/>
        <end position="30"/>
    </location>
</feature>
<feature type="region of interest" description="Disordered" evidence="2">
    <location>
        <begin position="59"/>
        <end position="116"/>
    </location>
</feature>
<evidence type="ECO:0000256" key="2">
    <source>
        <dbReference type="SAM" id="MobiDB-lite"/>
    </source>
</evidence>
<dbReference type="Proteomes" id="UP001162318">
    <property type="component" value="Unassembled WGS sequence"/>
</dbReference>
<evidence type="ECO:0000256" key="1">
    <source>
        <dbReference type="SAM" id="Coils"/>
    </source>
</evidence>
<sequence length="116" mass="12469">MPKMSERDRLNELEARQLKIREEVDTARAQLRERYAVIVRSLPVERISEKDFRALVEKAVSASEGGTREPGGLIPPAKARKTTPANGGMPPEAGERSAPAPGSPRSTQAAASPAPV</sequence>
<dbReference type="RefSeq" id="WP_279776347.1">
    <property type="nucleotide sequence ID" value="NZ_JAOCKX010000070.1"/>
</dbReference>
<accession>A0AA42X1Q2</accession>
<dbReference type="EMBL" id="JAOCKX010000070">
    <property type="protein sequence ID" value="MDH2134793.1"/>
    <property type="molecule type" value="Genomic_DNA"/>
</dbReference>
<keyword evidence="1" id="KW-0175">Coiled coil</keyword>
<protein>
    <submittedName>
        <fullName evidence="3">Uncharacterized protein</fullName>
    </submittedName>
</protein>
<dbReference type="AlphaFoldDB" id="A0AA42X1Q2"/>